<organism evidence="1 2">
    <name type="scientific">Bradyrhizobium centrolobii</name>
    <dbReference type="NCBI Taxonomy" id="1505087"/>
    <lineage>
        <taxon>Bacteria</taxon>
        <taxon>Pseudomonadati</taxon>
        <taxon>Pseudomonadota</taxon>
        <taxon>Alphaproteobacteria</taxon>
        <taxon>Hyphomicrobiales</taxon>
        <taxon>Nitrobacteraceae</taxon>
        <taxon>Bradyrhizobium</taxon>
    </lineage>
</organism>
<evidence type="ECO:0000313" key="2">
    <source>
        <dbReference type="Proteomes" id="UP000076959"/>
    </source>
</evidence>
<keyword evidence="2" id="KW-1185">Reference proteome</keyword>
<proteinExistence type="predicted"/>
<evidence type="ECO:0008006" key="3">
    <source>
        <dbReference type="Google" id="ProtNLM"/>
    </source>
</evidence>
<dbReference type="RefSeq" id="WP_063699289.1">
    <property type="nucleotide sequence ID" value="NZ_LUUB01000048.1"/>
</dbReference>
<evidence type="ECO:0000313" key="1">
    <source>
        <dbReference type="EMBL" id="OAF11428.1"/>
    </source>
</evidence>
<gene>
    <name evidence="1" type="ORF">AYJ54_08390</name>
</gene>
<dbReference type="EMBL" id="LUUB01000048">
    <property type="protein sequence ID" value="OAF11428.1"/>
    <property type="molecule type" value="Genomic_DNA"/>
</dbReference>
<dbReference type="Proteomes" id="UP000076959">
    <property type="component" value="Unassembled WGS sequence"/>
</dbReference>
<accession>A0A176YUQ7</accession>
<dbReference type="OrthoDB" id="8265079at2"/>
<dbReference type="AlphaFoldDB" id="A0A176YUQ7"/>
<protein>
    <recommendedName>
        <fullName evidence="3">Peptidase S1 domain-containing protein</fullName>
    </recommendedName>
</protein>
<sequence length="250" mass="27944">MMRNISGWIGASAVRIGKLWVPGRRTETVLANYTKQTFCLTGHPQYPYSFLGSATALRLGDKCFVLWCRHQTREYAPNDVTIPIEGGTILVSGSRLLFVDDDESNTDEEFKDLQAMEFVPENYKSPNLEAVFFPLREDDVWKGDPDAKFYLFGYPTELRSVDYELPHVHVGQVVTTGEYKGASHARYVHSLNITGKGSFAQDGLSGGPVYHVANDKDGFYIGLAGIMVRGGNQHVHFIDVRFVLSLLRSA</sequence>
<name>A0A176YUQ7_9BRAD</name>
<reference evidence="1 2" key="1">
    <citation type="submission" date="2016-03" db="EMBL/GenBank/DDBJ databases">
        <title>Draft Genome Sequence of the Strain BR 10245 (Bradyrhizobium sp.) isolated from nodules of Centrolobium paraense.</title>
        <authorList>
            <person name="Simoes-Araujo J.L.Sr."/>
            <person name="Barauna A.C."/>
            <person name="Silva K."/>
            <person name="Zilli J.E."/>
        </authorList>
    </citation>
    <scope>NUCLEOTIDE SEQUENCE [LARGE SCALE GENOMIC DNA]</scope>
    <source>
        <strain evidence="1 2">BR 10245</strain>
    </source>
</reference>
<comment type="caution">
    <text evidence="1">The sequence shown here is derived from an EMBL/GenBank/DDBJ whole genome shotgun (WGS) entry which is preliminary data.</text>
</comment>